<evidence type="ECO:0000313" key="3">
    <source>
        <dbReference type="Proteomes" id="UP000824204"/>
    </source>
</evidence>
<gene>
    <name evidence="2" type="ORF">H9741_02475</name>
</gene>
<feature type="transmembrane region" description="Helical" evidence="1">
    <location>
        <begin position="16"/>
        <end position="37"/>
    </location>
</feature>
<name>A0A9D2AF76_9FIRM</name>
<sequence>MSGESRRLVAQTCKSVCVSALIVLAAVLVFALFIRLFSISSAVIMPVNQVIKLLSVAAGCILCLREKPVLCGAAAGAATAVVTYFLFSAVAGAISFGWGNVADFLFGAAAGAVGGAIGGIIRGR</sequence>
<keyword evidence="1" id="KW-0812">Transmembrane</keyword>
<feature type="transmembrane region" description="Helical" evidence="1">
    <location>
        <begin position="76"/>
        <end position="98"/>
    </location>
</feature>
<comment type="caution">
    <text evidence="2">The sequence shown here is derived from an EMBL/GenBank/DDBJ whole genome shotgun (WGS) entry which is preliminary data.</text>
</comment>
<dbReference type="EMBL" id="DXFX01000033">
    <property type="protein sequence ID" value="HIX07316.1"/>
    <property type="molecule type" value="Genomic_DNA"/>
</dbReference>
<reference evidence="2" key="2">
    <citation type="submission" date="2021-04" db="EMBL/GenBank/DDBJ databases">
        <authorList>
            <person name="Gilroy R."/>
        </authorList>
    </citation>
    <scope>NUCLEOTIDE SEQUENCE</scope>
    <source>
        <strain evidence="2">811</strain>
    </source>
</reference>
<evidence type="ECO:0000256" key="1">
    <source>
        <dbReference type="SAM" id="Phobius"/>
    </source>
</evidence>
<protein>
    <submittedName>
        <fullName evidence="2">DUF3792 family protein</fullName>
    </submittedName>
</protein>
<feature type="transmembrane region" description="Helical" evidence="1">
    <location>
        <begin position="43"/>
        <end position="64"/>
    </location>
</feature>
<keyword evidence="1" id="KW-1133">Transmembrane helix</keyword>
<evidence type="ECO:0000313" key="2">
    <source>
        <dbReference type="EMBL" id="HIX07316.1"/>
    </source>
</evidence>
<proteinExistence type="predicted"/>
<dbReference type="AlphaFoldDB" id="A0A9D2AF76"/>
<accession>A0A9D2AF76</accession>
<reference evidence="2" key="1">
    <citation type="journal article" date="2021" name="PeerJ">
        <title>Extensive microbial diversity within the chicken gut microbiome revealed by metagenomics and culture.</title>
        <authorList>
            <person name="Gilroy R."/>
            <person name="Ravi A."/>
            <person name="Getino M."/>
            <person name="Pursley I."/>
            <person name="Horton D.L."/>
            <person name="Alikhan N.F."/>
            <person name="Baker D."/>
            <person name="Gharbi K."/>
            <person name="Hall N."/>
            <person name="Watson M."/>
            <person name="Adriaenssens E.M."/>
            <person name="Foster-Nyarko E."/>
            <person name="Jarju S."/>
            <person name="Secka A."/>
            <person name="Antonio M."/>
            <person name="Oren A."/>
            <person name="Chaudhuri R.R."/>
            <person name="La Ragione R."/>
            <person name="Hildebrand F."/>
            <person name="Pallen M.J."/>
        </authorList>
    </citation>
    <scope>NUCLEOTIDE SEQUENCE</scope>
    <source>
        <strain evidence="2">811</strain>
    </source>
</reference>
<keyword evidence="1" id="KW-0472">Membrane</keyword>
<feature type="transmembrane region" description="Helical" evidence="1">
    <location>
        <begin position="104"/>
        <end position="121"/>
    </location>
</feature>
<dbReference type="Pfam" id="PF12670">
    <property type="entry name" value="DUF3792"/>
    <property type="match status" value="1"/>
</dbReference>
<organism evidence="2 3">
    <name type="scientific">Candidatus Borkfalkia faecipullorum</name>
    <dbReference type="NCBI Taxonomy" id="2838510"/>
    <lineage>
        <taxon>Bacteria</taxon>
        <taxon>Bacillati</taxon>
        <taxon>Bacillota</taxon>
        <taxon>Clostridia</taxon>
        <taxon>Christensenellales</taxon>
        <taxon>Christensenellaceae</taxon>
        <taxon>Candidatus Borkfalkia</taxon>
    </lineage>
</organism>
<dbReference type="Proteomes" id="UP000824204">
    <property type="component" value="Unassembled WGS sequence"/>
</dbReference>
<dbReference type="InterPro" id="IPR023804">
    <property type="entry name" value="DUF3792_TM"/>
</dbReference>